<dbReference type="CDD" id="cd04301">
    <property type="entry name" value="NAT_SF"/>
    <property type="match status" value="1"/>
</dbReference>
<reference evidence="2 3" key="2">
    <citation type="submission" date="2020-02" db="EMBL/GenBank/DDBJ databases">
        <title>Candidatus Galacturonibacter soehngenii shows hetero-acetogenic catabolism of galacturonic acid but lacks a canonical carbon monoxide dehydrogenase/acetyl-CoA synthase complex.</title>
        <authorList>
            <person name="Diender M."/>
            <person name="Stouten G.R."/>
            <person name="Petersen J.F."/>
            <person name="Nielsen P.H."/>
            <person name="Dueholm M.S."/>
            <person name="Pronk J.T."/>
            <person name="Van Loosdrecht M.C.M."/>
        </authorList>
    </citation>
    <scope>NUCLEOTIDE SEQUENCE [LARGE SCALE GENOMIC DNA]</scope>
    <source>
        <strain evidence="2">GalUA</strain>
    </source>
</reference>
<dbReference type="Pfam" id="PF13673">
    <property type="entry name" value="Acetyltransf_10"/>
    <property type="match status" value="1"/>
</dbReference>
<dbReference type="AlphaFoldDB" id="A0A7V7QJW6"/>
<dbReference type="Gene3D" id="3.40.630.30">
    <property type="match status" value="1"/>
</dbReference>
<dbReference type="InterPro" id="IPR016181">
    <property type="entry name" value="Acyl_CoA_acyltransferase"/>
</dbReference>
<gene>
    <name evidence="2" type="ORF">F7O84_10615</name>
</gene>
<evidence type="ECO:0000259" key="1">
    <source>
        <dbReference type="PROSITE" id="PS51186"/>
    </source>
</evidence>
<dbReference type="InterPro" id="IPR000182">
    <property type="entry name" value="GNAT_dom"/>
</dbReference>
<dbReference type="PROSITE" id="PS51186">
    <property type="entry name" value="GNAT"/>
    <property type="match status" value="1"/>
</dbReference>
<accession>A0A7V7QJW6</accession>
<sequence>MTIREFNYLPEDAKIVRNEVFVKEQGFINEFDETDNNSVHIVLYNKDKPISTCRIYFHIGKQMFVIGRIAVLKEHRGNNVGAVMLRFAEESIRNNGGSSVILSAQVRIAKFYEKHGYTKQGEVYLDEDCPHVWMIKNLEDDVV</sequence>
<evidence type="ECO:0000313" key="2">
    <source>
        <dbReference type="EMBL" id="KAB1438022.1"/>
    </source>
</evidence>
<protein>
    <submittedName>
        <fullName evidence="2">GNAT family N-acetyltransferase</fullName>
    </submittedName>
</protein>
<feature type="domain" description="N-acetyltransferase" evidence="1">
    <location>
        <begin position="1"/>
        <end position="139"/>
    </location>
</feature>
<dbReference type="RefSeq" id="WP_151144773.1">
    <property type="nucleotide sequence ID" value="NZ_WAGX01000005.1"/>
</dbReference>
<keyword evidence="3" id="KW-1185">Reference proteome</keyword>
<dbReference type="SUPFAM" id="SSF55729">
    <property type="entry name" value="Acyl-CoA N-acyltransferases (Nat)"/>
    <property type="match status" value="1"/>
</dbReference>
<organism evidence="2 3">
    <name type="scientific">Candidatus Galacturonatibacter soehngenii</name>
    <dbReference type="NCBI Taxonomy" id="2307010"/>
    <lineage>
        <taxon>Bacteria</taxon>
        <taxon>Bacillati</taxon>
        <taxon>Bacillota</taxon>
        <taxon>Clostridia</taxon>
        <taxon>Lachnospirales</taxon>
        <taxon>Lachnospiraceae</taxon>
        <taxon>Candidatus Galacturonatibacter</taxon>
    </lineage>
</organism>
<dbReference type="OrthoDB" id="9796171at2"/>
<reference evidence="2 3" key="1">
    <citation type="submission" date="2019-09" db="EMBL/GenBank/DDBJ databases">
        <authorList>
            <person name="Valk L.C."/>
        </authorList>
    </citation>
    <scope>NUCLEOTIDE SEQUENCE [LARGE SCALE GENOMIC DNA]</scope>
    <source>
        <strain evidence="2">GalUA</strain>
    </source>
</reference>
<dbReference type="Proteomes" id="UP000461768">
    <property type="component" value="Unassembled WGS sequence"/>
</dbReference>
<keyword evidence="2" id="KW-0808">Transferase</keyword>
<comment type="caution">
    <text evidence="2">The sequence shown here is derived from an EMBL/GenBank/DDBJ whole genome shotgun (WGS) entry which is preliminary data.</text>
</comment>
<dbReference type="GO" id="GO:0016747">
    <property type="term" value="F:acyltransferase activity, transferring groups other than amino-acyl groups"/>
    <property type="evidence" value="ECO:0007669"/>
    <property type="project" value="InterPro"/>
</dbReference>
<proteinExistence type="predicted"/>
<dbReference type="EMBL" id="WAGX01000005">
    <property type="protein sequence ID" value="KAB1438022.1"/>
    <property type="molecule type" value="Genomic_DNA"/>
</dbReference>
<name>A0A7V7QJW6_9FIRM</name>
<evidence type="ECO:0000313" key="3">
    <source>
        <dbReference type="Proteomes" id="UP000461768"/>
    </source>
</evidence>